<dbReference type="Pfam" id="PF00126">
    <property type="entry name" value="HTH_1"/>
    <property type="match status" value="1"/>
</dbReference>
<keyword evidence="3" id="KW-0238">DNA-binding</keyword>
<dbReference type="Proteomes" id="UP001596230">
    <property type="component" value="Unassembled WGS sequence"/>
</dbReference>
<dbReference type="PROSITE" id="PS50931">
    <property type="entry name" value="HTH_LYSR"/>
    <property type="match status" value="1"/>
</dbReference>
<proteinExistence type="inferred from homology"/>
<dbReference type="InterPro" id="IPR036390">
    <property type="entry name" value="WH_DNA-bd_sf"/>
</dbReference>
<dbReference type="CDD" id="cd08422">
    <property type="entry name" value="PBP2_CrgA_like"/>
    <property type="match status" value="1"/>
</dbReference>
<dbReference type="InterPro" id="IPR058163">
    <property type="entry name" value="LysR-type_TF_proteobact-type"/>
</dbReference>
<evidence type="ECO:0000259" key="5">
    <source>
        <dbReference type="PROSITE" id="PS50931"/>
    </source>
</evidence>
<dbReference type="Gene3D" id="3.40.190.290">
    <property type="match status" value="1"/>
</dbReference>
<dbReference type="InterPro" id="IPR036388">
    <property type="entry name" value="WH-like_DNA-bd_sf"/>
</dbReference>
<sequence length="312" mass="35277">MNHPDDISLRAFKLFIEVCEALNFSVVARRHGISPSQVSRIIHQLEDSLGQQLFYRNTRAIIPTENGRLFAESVRQTLQQLEDARRLMEERTREPSGLVRMNAPVFFGQRHIAPGLAGLSALYPRLKIELVQTDDYIDPHRDAADVIFRIGTLSDSSCHVRIFGTQRFHLAASPEYLRNHPLPQSPEDLTDHHCLLYRGSSGPNRWLFRRPEEEWVHFPVSPLLTSNNAETLLISALQGMGIVLFPDWLIGDKLQTGELKALLPGFTASIATEPQSIAAIYPGSRHPPLNIRAVIDYYLALFGTPLYWQLPG</sequence>
<gene>
    <name evidence="6" type="ORF">ACFP9W_05865</name>
</gene>
<dbReference type="Pfam" id="PF03466">
    <property type="entry name" value="LysR_substrate"/>
    <property type="match status" value="1"/>
</dbReference>
<dbReference type="InterPro" id="IPR000847">
    <property type="entry name" value="LysR_HTH_N"/>
</dbReference>
<dbReference type="PANTHER" id="PTHR30537">
    <property type="entry name" value="HTH-TYPE TRANSCRIPTIONAL REGULATOR"/>
    <property type="match status" value="1"/>
</dbReference>
<dbReference type="PANTHER" id="PTHR30537:SF5">
    <property type="entry name" value="HTH-TYPE TRANSCRIPTIONAL ACTIVATOR TTDR-RELATED"/>
    <property type="match status" value="1"/>
</dbReference>
<evidence type="ECO:0000256" key="4">
    <source>
        <dbReference type="ARBA" id="ARBA00023163"/>
    </source>
</evidence>
<reference evidence="7" key="1">
    <citation type="journal article" date="2019" name="Int. J. Syst. Evol. Microbiol.">
        <title>The Global Catalogue of Microorganisms (GCM) 10K type strain sequencing project: providing services to taxonomists for standard genome sequencing and annotation.</title>
        <authorList>
            <consortium name="The Broad Institute Genomics Platform"/>
            <consortium name="The Broad Institute Genome Sequencing Center for Infectious Disease"/>
            <person name="Wu L."/>
            <person name="Ma J."/>
        </authorList>
    </citation>
    <scope>NUCLEOTIDE SEQUENCE [LARGE SCALE GENOMIC DNA]</scope>
    <source>
        <strain evidence="7">CGMCC 1.18518</strain>
    </source>
</reference>
<feature type="domain" description="HTH lysR-type" evidence="5">
    <location>
        <begin position="7"/>
        <end position="64"/>
    </location>
</feature>
<keyword evidence="4" id="KW-0804">Transcription</keyword>
<keyword evidence="2" id="KW-0805">Transcription regulation</keyword>
<dbReference type="InterPro" id="IPR005119">
    <property type="entry name" value="LysR_subst-bd"/>
</dbReference>
<dbReference type="SUPFAM" id="SSF46785">
    <property type="entry name" value="Winged helix' DNA-binding domain"/>
    <property type="match status" value="1"/>
</dbReference>
<evidence type="ECO:0000313" key="6">
    <source>
        <dbReference type="EMBL" id="MFC6377619.1"/>
    </source>
</evidence>
<name>A0ABW1VXR6_9GAMM</name>
<dbReference type="Gene3D" id="1.10.10.10">
    <property type="entry name" value="Winged helix-like DNA-binding domain superfamily/Winged helix DNA-binding domain"/>
    <property type="match status" value="1"/>
</dbReference>
<dbReference type="SUPFAM" id="SSF53850">
    <property type="entry name" value="Periplasmic binding protein-like II"/>
    <property type="match status" value="1"/>
</dbReference>
<dbReference type="EMBL" id="JBHSUB010000007">
    <property type="protein sequence ID" value="MFC6377619.1"/>
    <property type="molecule type" value="Genomic_DNA"/>
</dbReference>
<comment type="caution">
    <text evidence="6">The sequence shown here is derived from an EMBL/GenBank/DDBJ whole genome shotgun (WGS) entry which is preliminary data.</text>
</comment>
<protein>
    <submittedName>
        <fullName evidence="6">LysR family transcriptional regulator</fullName>
    </submittedName>
</protein>
<dbReference type="RefSeq" id="WP_385948668.1">
    <property type="nucleotide sequence ID" value="NZ_JBHSUB010000007.1"/>
</dbReference>
<evidence type="ECO:0000256" key="3">
    <source>
        <dbReference type="ARBA" id="ARBA00023125"/>
    </source>
</evidence>
<evidence type="ECO:0000313" key="7">
    <source>
        <dbReference type="Proteomes" id="UP001596230"/>
    </source>
</evidence>
<accession>A0ABW1VXR6</accession>
<organism evidence="6 7">
    <name type="scientific">Tatumella terrea</name>
    <dbReference type="NCBI Taxonomy" id="419007"/>
    <lineage>
        <taxon>Bacteria</taxon>
        <taxon>Pseudomonadati</taxon>
        <taxon>Pseudomonadota</taxon>
        <taxon>Gammaproteobacteria</taxon>
        <taxon>Enterobacterales</taxon>
        <taxon>Erwiniaceae</taxon>
        <taxon>Tatumella</taxon>
    </lineage>
</organism>
<evidence type="ECO:0000256" key="2">
    <source>
        <dbReference type="ARBA" id="ARBA00023015"/>
    </source>
</evidence>
<evidence type="ECO:0000256" key="1">
    <source>
        <dbReference type="ARBA" id="ARBA00009437"/>
    </source>
</evidence>
<keyword evidence="7" id="KW-1185">Reference proteome</keyword>
<comment type="similarity">
    <text evidence="1">Belongs to the LysR transcriptional regulatory family.</text>
</comment>